<proteinExistence type="predicted"/>
<dbReference type="KEGG" id="nti:DNFV4_04572"/>
<accession>A0AA86TBU4</accession>
<dbReference type="Proteomes" id="UP001179121">
    <property type="component" value="Chromosome"/>
</dbReference>
<protein>
    <submittedName>
        <fullName evidence="2">Uncharacterized protein</fullName>
    </submittedName>
</protein>
<evidence type="ECO:0000313" key="3">
    <source>
        <dbReference type="Proteomes" id="UP001179121"/>
    </source>
</evidence>
<dbReference type="EMBL" id="OX365700">
    <property type="protein sequence ID" value="CAI4034128.1"/>
    <property type="molecule type" value="Genomic_DNA"/>
</dbReference>
<keyword evidence="3" id="KW-1185">Reference proteome</keyword>
<sequence length="37" mass="3986">MEKLGTWLAIAGVAVGFVVLAWLLFSEGPKDKKGKKP</sequence>
<evidence type="ECO:0000256" key="1">
    <source>
        <dbReference type="SAM" id="Phobius"/>
    </source>
</evidence>
<dbReference type="AlphaFoldDB" id="A0AA86TBU4"/>
<keyword evidence="1" id="KW-1133">Transmembrane helix</keyword>
<reference evidence="2" key="1">
    <citation type="submission" date="2022-10" db="EMBL/GenBank/DDBJ databases">
        <authorList>
            <person name="Koch H."/>
        </authorList>
    </citation>
    <scope>NUCLEOTIDE SEQUENCE</scope>
    <source>
        <strain evidence="2">DNF</strain>
    </source>
</reference>
<organism evidence="2 3">
    <name type="scientific">Nitrospira tepida</name>
    <dbReference type="NCBI Taxonomy" id="2973512"/>
    <lineage>
        <taxon>Bacteria</taxon>
        <taxon>Pseudomonadati</taxon>
        <taxon>Nitrospirota</taxon>
        <taxon>Nitrospiria</taxon>
        <taxon>Nitrospirales</taxon>
        <taxon>Nitrospiraceae</taxon>
        <taxon>Nitrospira</taxon>
    </lineage>
</organism>
<name>A0AA86TBU4_9BACT</name>
<keyword evidence="1" id="KW-0472">Membrane</keyword>
<evidence type="ECO:0000313" key="2">
    <source>
        <dbReference type="EMBL" id="CAI4034128.1"/>
    </source>
</evidence>
<gene>
    <name evidence="2" type="ORF">DNFV4_04572</name>
</gene>
<keyword evidence="1" id="KW-0812">Transmembrane</keyword>
<feature type="transmembrane region" description="Helical" evidence="1">
    <location>
        <begin position="6"/>
        <end position="25"/>
    </location>
</feature>